<dbReference type="OMA" id="SHQWIWV"/>
<evidence type="ECO:0000313" key="6">
    <source>
        <dbReference type="Proteomes" id="UP000277928"/>
    </source>
</evidence>
<dbReference type="InterPro" id="IPR011598">
    <property type="entry name" value="bHLH_dom"/>
</dbReference>
<name>A0A3P6SE39_LITSI</name>
<evidence type="ECO:0000256" key="3">
    <source>
        <dbReference type="SAM" id="MobiDB-lite"/>
    </source>
</evidence>
<feature type="region of interest" description="Disordered" evidence="3">
    <location>
        <begin position="1"/>
        <end position="34"/>
    </location>
</feature>
<dbReference type="EMBL" id="UYRX01000029">
    <property type="protein sequence ID" value="VDK70019.1"/>
    <property type="molecule type" value="Genomic_DNA"/>
</dbReference>
<reference evidence="5 6" key="1">
    <citation type="submission" date="2018-08" db="EMBL/GenBank/DDBJ databases">
        <authorList>
            <person name="Laetsch R D."/>
            <person name="Stevens L."/>
            <person name="Kumar S."/>
            <person name="Blaxter L. M."/>
        </authorList>
    </citation>
    <scope>NUCLEOTIDE SEQUENCE [LARGE SCALE GENOMIC DNA]</scope>
</reference>
<dbReference type="SUPFAM" id="SSF47459">
    <property type="entry name" value="HLH, helix-loop-helix DNA-binding domain"/>
    <property type="match status" value="1"/>
</dbReference>
<dbReference type="InterPro" id="IPR047230">
    <property type="entry name" value="CLOCK-like"/>
</dbReference>
<dbReference type="GO" id="GO:0032922">
    <property type="term" value="P:circadian regulation of gene expression"/>
    <property type="evidence" value="ECO:0007669"/>
    <property type="project" value="InterPro"/>
</dbReference>
<dbReference type="AlphaFoldDB" id="A0A3P6SE39"/>
<dbReference type="PANTHER" id="PTHR46055">
    <property type="entry name" value="CIRCADIAN LOCOMOTER OUTPUT CYCLES PROTEIN KAPUT"/>
    <property type="match status" value="1"/>
</dbReference>
<dbReference type="CDD" id="cd00130">
    <property type="entry name" value="PAS"/>
    <property type="match status" value="1"/>
</dbReference>
<sequence>MAASNSNFADNTPAGEGKNSKRRNRNESEKRRRDTFNQLIGELASLVAKRNRKIDKIQAESTSDEALNVAVDSKLRITTGCDLPEIVHLYLDALGAGTFCMQCSGHIEHASTSFAILFDDAISNSLPMPLFYMEKKRNFQICELQGKNLFDLLDDESAKSFSGALSVEALHSTCNSAAIQKREPNGSLRFVGITVPLSNRPESEVTLETISSWERRNSNFTVLYNTEFVCTDAEGCQLLGYSRLDLLGTSGYDYIHVDDLPQVAESHLQLIKLGTYQVRPHRLQTKSHQWIWVDCMAVIGGTHATIKEVRCNYRVIDMDSVRKFKETTMFVKARSIEVLLLLSTGVSSESNSLNPHCTTNVISTVVCPLSVTSSSSSTVGGNESALSPTAAIIEIVNEIDDSFRERANDSISIIAPEKRTDSSCTAKVVVTPLPSKRIRKGGSNELSDNVQSASSGHALSSLSSEASLPKRRNQVPLAFIEHYPLPDSKLAAAELTSAFNSNESCLNISNLMTSSTSTSTSAVAPKALSISPMYQQVWEELQRRSEELRQQVFQKEMELRELHLKRFLASLHDDTC</sequence>
<organism evidence="5 6">
    <name type="scientific">Litomosoides sigmodontis</name>
    <name type="common">Filarial nematode worm</name>
    <dbReference type="NCBI Taxonomy" id="42156"/>
    <lineage>
        <taxon>Eukaryota</taxon>
        <taxon>Metazoa</taxon>
        <taxon>Ecdysozoa</taxon>
        <taxon>Nematoda</taxon>
        <taxon>Chromadorea</taxon>
        <taxon>Rhabditida</taxon>
        <taxon>Spirurina</taxon>
        <taxon>Spiruromorpha</taxon>
        <taxon>Filarioidea</taxon>
        <taxon>Onchocercidae</taxon>
        <taxon>Litomosoides</taxon>
    </lineage>
</organism>
<evidence type="ECO:0000256" key="2">
    <source>
        <dbReference type="ARBA" id="ARBA00023242"/>
    </source>
</evidence>
<dbReference type="InterPro" id="IPR036638">
    <property type="entry name" value="HLH_DNA-bd_sf"/>
</dbReference>
<keyword evidence="1" id="KW-0090">Biological rhythms</keyword>
<evidence type="ECO:0000259" key="4">
    <source>
        <dbReference type="PROSITE" id="PS50112"/>
    </source>
</evidence>
<feature type="compositionally biased region" description="Polar residues" evidence="3">
    <location>
        <begin position="1"/>
        <end position="10"/>
    </location>
</feature>
<dbReference type="InterPro" id="IPR000014">
    <property type="entry name" value="PAS"/>
</dbReference>
<feature type="domain" description="PAS" evidence="4">
    <location>
        <begin position="237"/>
        <end position="274"/>
    </location>
</feature>
<dbReference type="Gene3D" id="4.10.280.10">
    <property type="entry name" value="Helix-loop-helix DNA-binding domain"/>
    <property type="match status" value="1"/>
</dbReference>
<proteinExistence type="predicted"/>
<keyword evidence="2" id="KW-0539">Nucleus</keyword>
<dbReference type="Pfam" id="PF00010">
    <property type="entry name" value="HLH"/>
    <property type="match status" value="1"/>
</dbReference>
<keyword evidence="6" id="KW-1185">Reference proteome</keyword>
<dbReference type="PANTHER" id="PTHR46055:SF3">
    <property type="entry name" value="CIRCADIAN LOCOMOTER OUTPUT CYCLES PROTEIN KAPUT"/>
    <property type="match status" value="1"/>
</dbReference>
<accession>A0A3P6SE39</accession>
<dbReference type="Proteomes" id="UP000277928">
    <property type="component" value="Unassembled WGS sequence"/>
</dbReference>
<dbReference type="STRING" id="42156.A0A3P6SE39"/>
<evidence type="ECO:0000313" key="5">
    <source>
        <dbReference type="EMBL" id="VDK70019.1"/>
    </source>
</evidence>
<dbReference type="SUPFAM" id="SSF55785">
    <property type="entry name" value="PYP-like sensor domain (PAS domain)"/>
    <property type="match status" value="1"/>
</dbReference>
<dbReference type="GO" id="GO:0000981">
    <property type="term" value="F:DNA-binding transcription factor activity, RNA polymerase II-specific"/>
    <property type="evidence" value="ECO:0007669"/>
    <property type="project" value="InterPro"/>
</dbReference>
<dbReference type="GO" id="GO:1990513">
    <property type="term" value="C:CLOCK-BMAL transcription complex"/>
    <property type="evidence" value="ECO:0007669"/>
    <property type="project" value="TreeGrafter"/>
</dbReference>
<dbReference type="InterPro" id="IPR013655">
    <property type="entry name" value="PAS_fold_3"/>
</dbReference>
<feature type="compositionally biased region" description="Basic and acidic residues" evidence="3">
    <location>
        <begin position="25"/>
        <end position="34"/>
    </location>
</feature>
<dbReference type="GO" id="GO:0000978">
    <property type="term" value="F:RNA polymerase II cis-regulatory region sequence-specific DNA binding"/>
    <property type="evidence" value="ECO:0007669"/>
    <property type="project" value="TreeGrafter"/>
</dbReference>
<dbReference type="OrthoDB" id="411251at2759"/>
<dbReference type="Gene3D" id="3.30.450.20">
    <property type="entry name" value="PAS domain"/>
    <property type="match status" value="1"/>
</dbReference>
<dbReference type="GO" id="GO:0046983">
    <property type="term" value="F:protein dimerization activity"/>
    <property type="evidence" value="ECO:0007669"/>
    <property type="project" value="InterPro"/>
</dbReference>
<dbReference type="Pfam" id="PF08447">
    <property type="entry name" value="PAS_3"/>
    <property type="match status" value="1"/>
</dbReference>
<dbReference type="InterPro" id="IPR035965">
    <property type="entry name" value="PAS-like_dom_sf"/>
</dbReference>
<gene>
    <name evidence="5" type="ORF">NLS_LOCUS951</name>
</gene>
<protein>
    <recommendedName>
        <fullName evidence="4">PAS domain-containing protein</fullName>
    </recommendedName>
</protein>
<evidence type="ECO:0000256" key="1">
    <source>
        <dbReference type="ARBA" id="ARBA00023108"/>
    </source>
</evidence>
<dbReference type="PROSITE" id="PS50112">
    <property type="entry name" value="PAS"/>
    <property type="match status" value="1"/>
</dbReference>